<comment type="caution">
    <text evidence="1">The sequence shown here is derived from an EMBL/GenBank/DDBJ whole genome shotgun (WGS) entry which is preliminary data.</text>
</comment>
<organism evidence="1 2">
    <name type="scientific">Sinanodonta woodiana</name>
    <name type="common">Chinese pond mussel</name>
    <name type="synonym">Anodonta woodiana</name>
    <dbReference type="NCBI Taxonomy" id="1069815"/>
    <lineage>
        <taxon>Eukaryota</taxon>
        <taxon>Metazoa</taxon>
        <taxon>Spiralia</taxon>
        <taxon>Lophotrochozoa</taxon>
        <taxon>Mollusca</taxon>
        <taxon>Bivalvia</taxon>
        <taxon>Autobranchia</taxon>
        <taxon>Heteroconchia</taxon>
        <taxon>Palaeoheterodonta</taxon>
        <taxon>Unionida</taxon>
        <taxon>Unionoidea</taxon>
        <taxon>Unionidae</taxon>
        <taxon>Unioninae</taxon>
        <taxon>Sinanodonta</taxon>
    </lineage>
</organism>
<gene>
    <name evidence="1" type="ORF">ACJMK2_006909</name>
</gene>
<keyword evidence="2" id="KW-1185">Reference proteome</keyword>
<feature type="non-terminal residue" evidence="1">
    <location>
        <position position="1"/>
    </location>
</feature>
<accession>A0ABD3VXS0</accession>
<protein>
    <submittedName>
        <fullName evidence="1">Uncharacterized protein</fullName>
    </submittedName>
</protein>
<name>A0ABD3VXS0_SINWO</name>
<proteinExistence type="predicted"/>
<evidence type="ECO:0000313" key="2">
    <source>
        <dbReference type="Proteomes" id="UP001634394"/>
    </source>
</evidence>
<dbReference type="EMBL" id="JBJQND010000010">
    <property type="protein sequence ID" value="KAL3865303.1"/>
    <property type="molecule type" value="Genomic_DNA"/>
</dbReference>
<sequence length="64" mass="7419">ELRKPYAKDGMSLSGTEKAICKRWNESLYSCIDQELRKPYAKDGMSLSGTEKAICKRWNESFRN</sequence>
<dbReference type="Proteomes" id="UP001634394">
    <property type="component" value="Unassembled WGS sequence"/>
</dbReference>
<reference evidence="1 2" key="1">
    <citation type="submission" date="2024-11" db="EMBL/GenBank/DDBJ databases">
        <title>Chromosome-level genome assembly of the freshwater bivalve Anodonta woodiana.</title>
        <authorList>
            <person name="Chen X."/>
        </authorList>
    </citation>
    <scope>NUCLEOTIDE SEQUENCE [LARGE SCALE GENOMIC DNA]</scope>
    <source>
        <strain evidence="1">MN2024</strain>
        <tissue evidence="1">Gills</tissue>
    </source>
</reference>
<evidence type="ECO:0000313" key="1">
    <source>
        <dbReference type="EMBL" id="KAL3865303.1"/>
    </source>
</evidence>
<dbReference type="AlphaFoldDB" id="A0ABD3VXS0"/>